<proteinExistence type="predicted"/>
<feature type="compositionally biased region" description="Basic and acidic residues" evidence="2">
    <location>
        <begin position="28"/>
        <end position="41"/>
    </location>
</feature>
<dbReference type="GO" id="GO:0000981">
    <property type="term" value="F:DNA-binding transcription factor activity, RNA polymerase II-specific"/>
    <property type="evidence" value="ECO:0007669"/>
    <property type="project" value="InterPro"/>
</dbReference>
<dbReference type="SUPFAM" id="SSF57701">
    <property type="entry name" value="Zn2/Cys6 DNA-binding domain"/>
    <property type="match status" value="1"/>
</dbReference>
<keyword evidence="1" id="KW-0539">Nucleus</keyword>
<protein>
    <recommendedName>
        <fullName evidence="3">Zn(2)-C6 fungal-type domain-containing protein</fullName>
    </recommendedName>
</protein>
<name>A0A6A6F9V1_9PEZI</name>
<dbReference type="PROSITE" id="PS50048">
    <property type="entry name" value="ZN2_CY6_FUNGAL_2"/>
    <property type="match status" value="1"/>
</dbReference>
<dbReference type="InterPro" id="IPR001138">
    <property type="entry name" value="Zn2Cys6_DnaBD"/>
</dbReference>
<reference evidence="4" key="1">
    <citation type="journal article" date="2020" name="Stud. Mycol.">
        <title>101 Dothideomycetes genomes: a test case for predicting lifestyles and emergence of pathogens.</title>
        <authorList>
            <person name="Haridas S."/>
            <person name="Albert R."/>
            <person name="Binder M."/>
            <person name="Bloem J."/>
            <person name="Labutti K."/>
            <person name="Salamov A."/>
            <person name="Andreopoulos B."/>
            <person name="Baker S."/>
            <person name="Barry K."/>
            <person name="Bills G."/>
            <person name="Bluhm B."/>
            <person name="Cannon C."/>
            <person name="Castanera R."/>
            <person name="Culley D."/>
            <person name="Daum C."/>
            <person name="Ezra D."/>
            <person name="Gonzalez J."/>
            <person name="Henrissat B."/>
            <person name="Kuo A."/>
            <person name="Liang C."/>
            <person name="Lipzen A."/>
            <person name="Lutzoni F."/>
            <person name="Magnuson J."/>
            <person name="Mondo S."/>
            <person name="Nolan M."/>
            <person name="Ohm R."/>
            <person name="Pangilinan J."/>
            <person name="Park H.-J."/>
            <person name="Ramirez L."/>
            <person name="Alfaro M."/>
            <person name="Sun H."/>
            <person name="Tritt A."/>
            <person name="Yoshinaga Y."/>
            <person name="Zwiers L.-H."/>
            <person name="Turgeon B."/>
            <person name="Goodwin S."/>
            <person name="Spatafora J."/>
            <person name="Crous P."/>
            <person name="Grigoriev I."/>
        </authorList>
    </citation>
    <scope>NUCLEOTIDE SEQUENCE</scope>
    <source>
        <strain evidence="4">SCOH1-5</strain>
    </source>
</reference>
<dbReference type="OrthoDB" id="3648670at2759"/>
<evidence type="ECO:0000256" key="2">
    <source>
        <dbReference type="SAM" id="MobiDB-lite"/>
    </source>
</evidence>
<feature type="region of interest" description="Disordered" evidence="2">
    <location>
        <begin position="1"/>
        <end position="41"/>
    </location>
</feature>
<evidence type="ECO:0000313" key="5">
    <source>
        <dbReference type="Proteomes" id="UP000799539"/>
    </source>
</evidence>
<feature type="compositionally biased region" description="Basic and acidic residues" evidence="2">
    <location>
        <begin position="230"/>
        <end position="244"/>
    </location>
</feature>
<keyword evidence="5" id="KW-1185">Reference proteome</keyword>
<evidence type="ECO:0000313" key="4">
    <source>
        <dbReference type="EMBL" id="KAF2210186.1"/>
    </source>
</evidence>
<gene>
    <name evidence="4" type="ORF">CERZMDRAFT_99605</name>
</gene>
<sequence>MVRKALPRKASAPKATASASQPATSPTEEQKANTRKGYDRAHSKKYPACFPCYNRQVKCSNTSEMTGFPCEACVRRGTTADCVAHQSHPSWIPGVSGATHKRKGATQKRKRNADRLETEAEGNAEEGDDQEPKKKRSKKSAVDDEEFTVAGSRMPNASKGRKRVGDTHMSEDLGKDDGTNDQKAMEDVEGNTTADEEVPMPTLFMPHSMPNTREIARRALINKLMQITRTNDRNDDQSESKENQSEAGILPIEEQNKNPAGLEKSEPHPKQSTHASLEPDTPKLFTVEETESSLGDAAKRPEVRLVVDQMHNTSGNRQVPRSMHLLMARIVRSCNEAGVSLPRDEPGHRGQW</sequence>
<evidence type="ECO:0000259" key="3">
    <source>
        <dbReference type="PROSITE" id="PS50048"/>
    </source>
</evidence>
<feature type="compositionally biased region" description="Basic residues" evidence="2">
    <location>
        <begin position="99"/>
        <end position="112"/>
    </location>
</feature>
<feature type="region of interest" description="Disordered" evidence="2">
    <location>
        <begin position="86"/>
        <end position="208"/>
    </location>
</feature>
<feature type="compositionally biased region" description="Acidic residues" evidence="2">
    <location>
        <begin position="119"/>
        <end position="129"/>
    </location>
</feature>
<organism evidence="4 5">
    <name type="scientific">Cercospora zeae-maydis SCOH1-5</name>
    <dbReference type="NCBI Taxonomy" id="717836"/>
    <lineage>
        <taxon>Eukaryota</taxon>
        <taxon>Fungi</taxon>
        <taxon>Dikarya</taxon>
        <taxon>Ascomycota</taxon>
        <taxon>Pezizomycotina</taxon>
        <taxon>Dothideomycetes</taxon>
        <taxon>Dothideomycetidae</taxon>
        <taxon>Mycosphaerellales</taxon>
        <taxon>Mycosphaerellaceae</taxon>
        <taxon>Cercospora</taxon>
    </lineage>
</organism>
<evidence type="ECO:0000256" key="1">
    <source>
        <dbReference type="ARBA" id="ARBA00023242"/>
    </source>
</evidence>
<accession>A0A6A6F9V1</accession>
<dbReference type="EMBL" id="ML992682">
    <property type="protein sequence ID" value="KAF2210186.1"/>
    <property type="molecule type" value="Genomic_DNA"/>
</dbReference>
<feature type="compositionally biased region" description="Low complexity" evidence="2">
    <location>
        <begin position="9"/>
        <end position="27"/>
    </location>
</feature>
<feature type="compositionally biased region" description="Basic and acidic residues" evidence="2">
    <location>
        <begin position="163"/>
        <end position="186"/>
    </location>
</feature>
<dbReference type="InterPro" id="IPR036864">
    <property type="entry name" value="Zn2-C6_fun-type_DNA-bd_sf"/>
</dbReference>
<dbReference type="AlphaFoldDB" id="A0A6A6F9V1"/>
<dbReference type="Proteomes" id="UP000799539">
    <property type="component" value="Unassembled WGS sequence"/>
</dbReference>
<dbReference type="GO" id="GO:0008270">
    <property type="term" value="F:zinc ion binding"/>
    <property type="evidence" value="ECO:0007669"/>
    <property type="project" value="InterPro"/>
</dbReference>
<feature type="domain" description="Zn(2)-C6 fungal-type" evidence="3">
    <location>
        <begin position="48"/>
        <end position="84"/>
    </location>
</feature>
<feature type="region of interest" description="Disordered" evidence="2">
    <location>
        <begin position="228"/>
        <end position="300"/>
    </location>
</feature>